<feature type="domain" description="Carbohydrate kinase PfkB" evidence="6">
    <location>
        <begin position="32"/>
        <end position="311"/>
    </location>
</feature>
<dbReference type="AlphaFoldDB" id="A0A7Y9R0T1"/>
<evidence type="ECO:0000256" key="4">
    <source>
        <dbReference type="ARBA" id="ARBA00022777"/>
    </source>
</evidence>
<organism evidence="7 8">
    <name type="scientific">Sphaerotilus montanus</name>
    <dbReference type="NCBI Taxonomy" id="522889"/>
    <lineage>
        <taxon>Bacteria</taxon>
        <taxon>Pseudomonadati</taxon>
        <taxon>Pseudomonadota</taxon>
        <taxon>Betaproteobacteria</taxon>
        <taxon>Burkholderiales</taxon>
        <taxon>Sphaerotilaceae</taxon>
        <taxon>Sphaerotilus</taxon>
    </lineage>
</organism>
<dbReference type="GO" id="GO:0005524">
    <property type="term" value="F:ATP binding"/>
    <property type="evidence" value="ECO:0007669"/>
    <property type="project" value="UniProtKB-KW"/>
</dbReference>
<dbReference type="Pfam" id="PF00294">
    <property type="entry name" value="PfkB"/>
    <property type="match status" value="1"/>
</dbReference>
<evidence type="ECO:0000256" key="5">
    <source>
        <dbReference type="ARBA" id="ARBA00022840"/>
    </source>
</evidence>
<dbReference type="PANTHER" id="PTHR43085:SF1">
    <property type="entry name" value="PSEUDOURIDINE KINASE-RELATED"/>
    <property type="match status" value="1"/>
</dbReference>
<keyword evidence="3" id="KW-0547">Nucleotide-binding</keyword>
<comment type="caution">
    <text evidence="7">The sequence shown here is derived from an EMBL/GenBank/DDBJ whole genome shotgun (WGS) entry which is preliminary data.</text>
</comment>
<proteinExistence type="inferred from homology"/>
<dbReference type="EC" id="2.7.1.4" evidence="7"/>
<name>A0A7Y9R0T1_9BURK</name>
<dbReference type="InterPro" id="IPR050306">
    <property type="entry name" value="PfkB_Carbo_kinase"/>
</dbReference>
<keyword evidence="4 7" id="KW-0418">Kinase</keyword>
<accession>A0A7Y9R0T1</accession>
<evidence type="ECO:0000259" key="6">
    <source>
        <dbReference type="Pfam" id="PF00294"/>
    </source>
</evidence>
<dbReference type="GO" id="GO:0008865">
    <property type="term" value="F:fructokinase activity"/>
    <property type="evidence" value="ECO:0007669"/>
    <property type="project" value="UniProtKB-EC"/>
</dbReference>
<sequence length="321" mass="34180">MSVVPVPANLSIVICGESLLDVFQDGPTPTGLRLDAVVGGSPLNVAAGVQRMGQSAVFLGAISRDFLGERILKSVVDEGISTEAVVLNDAPTTLSLVGVDAHGVPSYRFYGTGGSDRQLLPEHLARLPATVAAIHFGSFGCVVEPIASTIRVLVEQRHTSTVISYDPNVRLNVEPSLDAWRDNIEWMSARTHLLKLSDEDFERLYPELDPADLAARWLAAGVSLVMMTRGGKGALAWTREGQCEVAAPKVQVQDTVGAGDTFQAATLVALAELGRLSPAGLAAISLDEVRRVADFAANAAAITCTRRGPDLPRRHELRDLV</sequence>
<evidence type="ECO:0000256" key="1">
    <source>
        <dbReference type="ARBA" id="ARBA00010688"/>
    </source>
</evidence>
<dbReference type="SUPFAM" id="SSF53613">
    <property type="entry name" value="Ribokinase-like"/>
    <property type="match status" value="1"/>
</dbReference>
<evidence type="ECO:0000313" key="8">
    <source>
        <dbReference type="Proteomes" id="UP000518288"/>
    </source>
</evidence>
<evidence type="ECO:0000313" key="7">
    <source>
        <dbReference type="EMBL" id="NYG35091.1"/>
    </source>
</evidence>
<dbReference type="CDD" id="cd01167">
    <property type="entry name" value="bac_FRK"/>
    <property type="match status" value="1"/>
</dbReference>
<protein>
    <submittedName>
        <fullName evidence="7">Fructokinase</fullName>
        <ecNumber evidence="7">2.7.1.4</ecNumber>
    </submittedName>
</protein>
<dbReference type="InterPro" id="IPR011611">
    <property type="entry name" value="PfkB_dom"/>
</dbReference>
<keyword evidence="2 7" id="KW-0808">Transferase</keyword>
<dbReference type="RefSeq" id="WP_179635644.1">
    <property type="nucleotide sequence ID" value="NZ_JACCFH010000001.1"/>
</dbReference>
<comment type="similarity">
    <text evidence="1">Belongs to the carbohydrate kinase PfkB family.</text>
</comment>
<reference evidence="7 8" key="1">
    <citation type="submission" date="2020-07" db="EMBL/GenBank/DDBJ databases">
        <title>Genomic Encyclopedia of Archaeal and Bacterial Type Strains, Phase II (KMG-II): from individual species to whole genera.</title>
        <authorList>
            <person name="Goeker M."/>
        </authorList>
    </citation>
    <scope>NUCLEOTIDE SEQUENCE [LARGE SCALE GENOMIC DNA]</scope>
    <source>
        <strain evidence="7 8">DSM 21226</strain>
    </source>
</reference>
<dbReference type="EMBL" id="JACCFH010000001">
    <property type="protein sequence ID" value="NYG35091.1"/>
    <property type="molecule type" value="Genomic_DNA"/>
</dbReference>
<dbReference type="InterPro" id="IPR029056">
    <property type="entry name" value="Ribokinase-like"/>
</dbReference>
<keyword evidence="8" id="KW-1185">Reference proteome</keyword>
<gene>
    <name evidence="7" type="ORF">BDD16_004077</name>
</gene>
<keyword evidence="5" id="KW-0067">ATP-binding</keyword>
<dbReference type="PANTHER" id="PTHR43085">
    <property type="entry name" value="HEXOKINASE FAMILY MEMBER"/>
    <property type="match status" value="1"/>
</dbReference>
<dbReference type="Proteomes" id="UP000518288">
    <property type="component" value="Unassembled WGS sequence"/>
</dbReference>
<evidence type="ECO:0000256" key="3">
    <source>
        <dbReference type="ARBA" id="ARBA00022741"/>
    </source>
</evidence>
<evidence type="ECO:0000256" key="2">
    <source>
        <dbReference type="ARBA" id="ARBA00022679"/>
    </source>
</evidence>
<dbReference type="Gene3D" id="3.40.1190.20">
    <property type="match status" value="1"/>
</dbReference>